<feature type="coiled-coil region" evidence="6">
    <location>
        <begin position="39"/>
        <end position="134"/>
    </location>
</feature>
<evidence type="ECO:0000256" key="5">
    <source>
        <dbReference type="ARBA" id="ARBA00023306"/>
    </source>
</evidence>
<evidence type="ECO:0000256" key="1">
    <source>
        <dbReference type="ARBA" id="ARBA00004496"/>
    </source>
</evidence>
<dbReference type="AlphaFoldDB" id="A0A9E2KSC0"/>
<dbReference type="Pfam" id="PF05103">
    <property type="entry name" value="DivIVA"/>
    <property type="match status" value="1"/>
</dbReference>
<evidence type="ECO:0000256" key="6">
    <source>
        <dbReference type="SAM" id="Coils"/>
    </source>
</evidence>
<reference evidence="8" key="2">
    <citation type="submission" date="2021-04" db="EMBL/GenBank/DDBJ databases">
        <authorList>
            <person name="Gilroy R."/>
        </authorList>
    </citation>
    <scope>NUCLEOTIDE SEQUENCE</scope>
    <source>
        <strain evidence="8">F6-686</strain>
    </source>
</reference>
<dbReference type="InterPro" id="IPR019933">
    <property type="entry name" value="DivIVA_domain"/>
</dbReference>
<feature type="compositionally biased region" description="Acidic residues" evidence="7">
    <location>
        <begin position="213"/>
        <end position="230"/>
    </location>
</feature>
<feature type="region of interest" description="Disordered" evidence="7">
    <location>
        <begin position="168"/>
        <end position="273"/>
    </location>
</feature>
<dbReference type="Proteomes" id="UP000823844">
    <property type="component" value="Unassembled WGS sequence"/>
</dbReference>
<evidence type="ECO:0000256" key="4">
    <source>
        <dbReference type="ARBA" id="ARBA00023054"/>
    </source>
</evidence>
<evidence type="ECO:0000313" key="8">
    <source>
        <dbReference type="EMBL" id="MBU3828162.1"/>
    </source>
</evidence>
<dbReference type="EMBL" id="JAHLFT010000039">
    <property type="protein sequence ID" value="MBU3828162.1"/>
    <property type="molecule type" value="Genomic_DNA"/>
</dbReference>
<name>A0A9E2KSC0_9LACO</name>
<dbReference type="PANTHER" id="PTHR35794:SF1">
    <property type="entry name" value="CELL CYCLE PROTEIN GPSB"/>
    <property type="match status" value="1"/>
</dbReference>
<reference evidence="8" key="1">
    <citation type="journal article" date="2021" name="PeerJ">
        <title>Extensive microbial diversity within the chicken gut microbiome revealed by metagenomics and culture.</title>
        <authorList>
            <person name="Gilroy R."/>
            <person name="Ravi A."/>
            <person name="Getino M."/>
            <person name="Pursley I."/>
            <person name="Horton D.L."/>
            <person name="Alikhan N.F."/>
            <person name="Baker D."/>
            <person name="Gharbi K."/>
            <person name="Hall N."/>
            <person name="Watson M."/>
            <person name="Adriaenssens E.M."/>
            <person name="Foster-Nyarko E."/>
            <person name="Jarju S."/>
            <person name="Secka A."/>
            <person name="Antonio M."/>
            <person name="Oren A."/>
            <person name="Chaudhuri R.R."/>
            <person name="La Ragione R."/>
            <person name="Hildebrand F."/>
            <person name="Pallen M.J."/>
        </authorList>
    </citation>
    <scope>NUCLEOTIDE SEQUENCE</scope>
    <source>
        <strain evidence="8">F6-686</strain>
    </source>
</reference>
<protein>
    <submittedName>
        <fullName evidence="8">DivIVA domain-containing protein</fullName>
    </submittedName>
</protein>
<dbReference type="PANTHER" id="PTHR35794">
    <property type="entry name" value="CELL DIVISION PROTEIN DIVIVA"/>
    <property type="match status" value="1"/>
</dbReference>
<comment type="subcellular location">
    <subcellularLocation>
        <location evidence="1">Cytoplasm</location>
    </subcellularLocation>
</comment>
<organism evidence="8 9">
    <name type="scientific">Candidatus Lactobacillus pullistercoris</name>
    <dbReference type="NCBI Taxonomy" id="2838636"/>
    <lineage>
        <taxon>Bacteria</taxon>
        <taxon>Bacillati</taxon>
        <taxon>Bacillota</taxon>
        <taxon>Bacilli</taxon>
        <taxon>Lactobacillales</taxon>
        <taxon>Lactobacillaceae</taxon>
        <taxon>Lactobacillus</taxon>
    </lineage>
</organism>
<proteinExistence type="predicted"/>
<evidence type="ECO:0000256" key="3">
    <source>
        <dbReference type="ARBA" id="ARBA00022618"/>
    </source>
</evidence>
<dbReference type="InterPro" id="IPR007793">
    <property type="entry name" value="DivIVA_fam"/>
</dbReference>
<comment type="caution">
    <text evidence="8">The sequence shown here is derived from an EMBL/GenBank/DDBJ whole genome shotgun (WGS) entry which is preliminary data.</text>
</comment>
<sequence>MEIHNKEFKRRGRKGYDRYEVDKFLDQVVDEYGDALDQVVDLKNKQASQDKKIEEFKAENESLKAQVSELKKREQEVNNALEVAKKSASDIKQEAEKHAKSIIANAKRQAQGDSEFEQQQIQTLKADYDRLKKEVGQFRGHLQDMLQKQIDNLSDEEWQHALDKYFNTPRYYPEDGSEPSDDGDNYDLYADEVGDENDFAEDDIGEPDHIDKEDLDALESSEEPDNDEEVKSEPQPMTGDSPSHETVDTAGSDDNSLKAGPTIVFPDDYKEHN</sequence>
<feature type="compositionally biased region" description="Acidic residues" evidence="7">
    <location>
        <begin position="175"/>
        <end position="205"/>
    </location>
</feature>
<keyword evidence="5" id="KW-0131">Cell cycle</keyword>
<evidence type="ECO:0000256" key="7">
    <source>
        <dbReference type="SAM" id="MobiDB-lite"/>
    </source>
</evidence>
<dbReference type="Gene3D" id="6.10.250.660">
    <property type="match status" value="1"/>
</dbReference>
<accession>A0A9E2KSC0</accession>
<evidence type="ECO:0000256" key="2">
    <source>
        <dbReference type="ARBA" id="ARBA00022490"/>
    </source>
</evidence>
<dbReference type="GO" id="GO:0051301">
    <property type="term" value="P:cell division"/>
    <property type="evidence" value="ECO:0007669"/>
    <property type="project" value="UniProtKB-KW"/>
</dbReference>
<dbReference type="NCBIfam" id="TIGR03544">
    <property type="entry name" value="DivI1A_domain"/>
    <property type="match status" value="1"/>
</dbReference>
<keyword evidence="3" id="KW-0132">Cell division</keyword>
<dbReference type="GO" id="GO:0005737">
    <property type="term" value="C:cytoplasm"/>
    <property type="evidence" value="ECO:0007669"/>
    <property type="project" value="UniProtKB-SubCell"/>
</dbReference>
<gene>
    <name evidence="8" type="ORF">H9806_03280</name>
</gene>
<keyword evidence="2" id="KW-0963">Cytoplasm</keyword>
<keyword evidence="4 6" id="KW-0175">Coiled coil</keyword>
<evidence type="ECO:0000313" key="9">
    <source>
        <dbReference type="Proteomes" id="UP000823844"/>
    </source>
</evidence>